<gene>
    <name evidence="1" type="ORF">CBA19CS22_21105</name>
</gene>
<proteinExistence type="predicted"/>
<keyword evidence="2" id="KW-1185">Reference proteome</keyword>
<evidence type="ECO:0000313" key="1">
    <source>
        <dbReference type="EMBL" id="GJH19085.1"/>
    </source>
</evidence>
<dbReference type="EMBL" id="BPUR01000012">
    <property type="protein sequence ID" value="GJH19085.1"/>
    <property type="molecule type" value="Genomic_DNA"/>
</dbReference>
<accession>A0ACB5QV97</accession>
<protein>
    <submittedName>
        <fullName evidence="1">Ester cyclase</fullName>
    </submittedName>
</protein>
<organism evidence="1 2">
    <name type="scientific">Caballeronia novacaledonica</name>
    <dbReference type="NCBI Taxonomy" id="1544861"/>
    <lineage>
        <taxon>Bacteria</taxon>
        <taxon>Pseudomonadati</taxon>
        <taxon>Pseudomonadota</taxon>
        <taxon>Betaproteobacteria</taxon>
        <taxon>Burkholderiales</taxon>
        <taxon>Burkholderiaceae</taxon>
        <taxon>Caballeronia</taxon>
    </lineage>
</organism>
<comment type="caution">
    <text evidence="1">The sequence shown here is derived from an EMBL/GenBank/DDBJ whole genome shotgun (WGS) entry which is preliminary data.</text>
</comment>
<name>A0ACB5QV97_9BURK</name>
<dbReference type="Proteomes" id="UP001055013">
    <property type="component" value="Unassembled WGS sequence"/>
</dbReference>
<sequence>MTNTSLERKKALLLEAFDTLFNKRDYAAANRFWSEHYIQHSAHIAPGRDGLFDLIRTLPGTLRYENQLVVAEGDYVIAHGRFSGNGRAAAWIAADIVRFENGKLAEHWDVLQEEATESQSVSGLPMFGDLFPD</sequence>
<evidence type="ECO:0000313" key="2">
    <source>
        <dbReference type="Proteomes" id="UP001055013"/>
    </source>
</evidence>
<reference evidence="1" key="1">
    <citation type="submission" date="2021-09" db="EMBL/GenBank/DDBJ databases">
        <title>Isolation and characterization of 3-chlorobenzoate degrading bacteria from soils in Shizuoka.</title>
        <authorList>
            <person name="Ifat A."/>
            <person name="Ogawa N."/>
            <person name="Kimbara K."/>
            <person name="Moriuchi R."/>
            <person name="Dohra H."/>
            <person name="Shintani M."/>
        </authorList>
    </citation>
    <scope>NUCLEOTIDE SEQUENCE</scope>
    <source>
        <strain evidence="1">19CS2-2</strain>
    </source>
</reference>